<reference evidence="4 5" key="1">
    <citation type="submission" date="2024-04" db="EMBL/GenBank/DDBJ databases">
        <title>Flavobacterium sp. DGU11 16S ribosomal RNA gene Genome sequencing and assembly.</title>
        <authorList>
            <person name="Park S."/>
        </authorList>
    </citation>
    <scope>NUCLEOTIDE SEQUENCE [LARGE SCALE GENOMIC DNA]</scope>
    <source>
        <strain evidence="4 5">DGU11</strain>
    </source>
</reference>
<dbReference type="Pfam" id="PF00583">
    <property type="entry name" value="Acetyltransf_1"/>
    <property type="match status" value="1"/>
</dbReference>
<evidence type="ECO:0000313" key="4">
    <source>
        <dbReference type="EMBL" id="MEL1245505.1"/>
    </source>
</evidence>
<dbReference type="SUPFAM" id="SSF55729">
    <property type="entry name" value="Acyl-CoA N-acyltransferases (Nat)"/>
    <property type="match status" value="1"/>
</dbReference>
<gene>
    <name evidence="4" type="ORF">AAEO56_14620</name>
</gene>
<proteinExistence type="predicted"/>
<evidence type="ECO:0000256" key="2">
    <source>
        <dbReference type="ARBA" id="ARBA00023315"/>
    </source>
</evidence>
<dbReference type="InterPro" id="IPR000182">
    <property type="entry name" value="GNAT_dom"/>
</dbReference>
<organism evidence="4 5">
    <name type="scientific">Flavobacterium arundinis</name>
    <dbReference type="NCBI Taxonomy" id="3139143"/>
    <lineage>
        <taxon>Bacteria</taxon>
        <taxon>Pseudomonadati</taxon>
        <taxon>Bacteroidota</taxon>
        <taxon>Flavobacteriia</taxon>
        <taxon>Flavobacteriales</taxon>
        <taxon>Flavobacteriaceae</taxon>
        <taxon>Flavobacterium</taxon>
    </lineage>
</organism>
<evidence type="ECO:0000259" key="3">
    <source>
        <dbReference type="PROSITE" id="PS51186"/>
    </source>
</evidence>
<evidence type="ECO:0000313" key="5">
    <source>
        <dbReference type="Proteomes" id="UP001464555"/>
    </source>
</evidence>
<dbReference type="CDD" id="cd04301">
    <property type="entry name" value="NAT_SF"/>
    <property type="match status" value="1"/>
</dbReference>
<name>A0ABU9HZB5_9FLAO</name>
<dbReference type="EMBL" id="JBBYHR010000008">
    <property type="protein sequence ID" value="MEL1245505.1"/>
    <property type="molecule type" value="Genomic_DNA"/>
</dbReference>
<dbReference type="PROSITE" id="PS51186">
    <property type="entry name" value="GNAT"/>
    <property type="match status" value="1"/>
</dbReference>
<feature type="domain" description="N-acetyltransferase" evidence="3">
    <location>
        <begin position="3"/>
        <end position="165"/>
    </location>
</feature>
<accession>A0ABU9HZB5</accession>
<protein>
    <submittedName>
        <fullName evidence="4">N-acetyltransferase family protein</fullName>
    </submittedName>
</protein>
<evidence type="ECO:0000256" key="1">
    <source>
        <dbReference type="ARBA" id="ARBA00022679"/>
    </source>
</evidence>
<comment type="caution">
    <text evidence="4">The sequence shown here is derived from an EMBL/GenBank/DDBJ whole genome shotgun (WGS) entry which is preliminary data.</text>
</comment>
<dbReference type="InterPro" id="IPR016181">
    <property type="entry name" value="Acyl_CoA_acyltransferase"/>
</dbReference>
<dbReference type="PANTHER" id="PTHR43072:SF23">
    <property type="entry name" value="UPF0039 PROTEIN C11D3.02C"/>
    <property type="match status" value="1"/>
</dbReference>
<dbReference type="Gene3D" id="3.40.630.30">
    <property type="match status" value="1"/>
</dbReference>
<keyword evidence="1" id="KW-0808">Transferase</keyword>
<dbReference type="Proteomes" id="UP001464555">
    <property type="component" value="Unassembled WGS sequence"/>
</dbReference>
<dbReference type="PANTHER" id="PTHR43072">
    <property type="entry name" value="N-ACETYLTRANSFERASE"/>
    <property type="match status" value="1"/>
</dbReference>
<sequence>METKIRPATPQDLNGILEIVNHNILHSTAVYDYDPKDQEFLQQWFDDKLSGNWPVVVADDNGIVVGYGSYGPFRFKQGYRFTIEHSVYAAPGHTGKGIGKLLLTELIRLAKESGYHCMIGGIDANNADSIAFHKKFGFVETGIIRESGYKFGKWLDLLFMQLLLE</sequence>
<keyword evidence="2" id="KW-0012">Acyltransferase</keyword>
<dbReference type="RefSeq" id="WP_341697803.1">
    <property type="nucleotide sequence ID" value="NZ_JBBYHR010000008.1"/>
</dbReference>
<keyword evidence="5" id="KW-1185">Reference proteome</keyword>